<dbReference type="PATRIC" id="fig|188932.3.peg.684"/>
<evidence type="ECO:0000313" key="2">
    <source>
        <dbReference type="Proteomes" id="UP000071561"/>
    </source>
</evidence>
<accession>A0A127V8P3</accession>
<dbReference type="AlphaFoldDB" id="A0A127V8P3"/>
<protein>
    <recommendedName>
        <fullName evidence="3">Helix-hairpin-helix protein</fullName>
    </recommendedName>
</protein>
<reference evidence="1 2" key="1">
    <citation type="submission" date="2016-03" db="EMBL/GenBank/DDBJ databases">
        <title>Complete genome sequence of Pedobacter cryoconitis PAMC 27485.</title>
        <authorList>
            <person name="Lee J."/>
            <person name="Kim O.-S."/>
        </authorList>
    </citation>
    <scope>NUCLEOTIDE SEQUENCE [LARGE SCALE GENOMIC DNA]</scope>
    <source>
        <strain evidence="1 2">PAMC 27485</strain>
    </source>
</reference>
<dbReference type="PROSITE" id="PS51257">
    <property type="entry name" value="PROKAR_LIPOPROTEIN"/>
    <property type="match status" value="1"/>
</dbReference>
<dbReference type="KEGG" id="pcm:AY601_0666"/>
<evidence type="ECO:0008006" key="3">
    <source>
        <dbReference type="Google" id="ProtNLM"/>
    </source>
</evidence>
<dbReference type="RefSeq" id="WP_232324686.1">
    <property type="nucleotide sequence ID" value="NZ_CP014504.1"/>
</dbReference>
<dbReference type="InterPro" id="IPR010994">
    <property type="entry name" value="RuvA_2-like"/>
</dbReference>
<sequence>MPKPANSSIQCPGSQSIRISLPGYGILLSLVLSCPCSTACAQEEVQIKEITATLSENFTAEDLSELTEQLSFYLKHPLDLNRTSPEQLKELFFLSSLQISNFFTHIRLSGKLKDVLELQAIAGFDITTITRLLPFVTVKEESPLDFSKAGKGLSELTLRYGRLLEKQKGYKDLPGSRYLGTPEKLLLKYSYHLNDQAALSIVAKKDAGESFFSGSSKSGFDFISGSLAFYKSGRFKKIIAGDYSLQFGQGLSLWSGSSFGKGDDVAGIAKKDTGLKPYTSANEYSFFRGAGVTYNLLKNIDFTGFLSLRKLDASLSKSTGRNAQLSAISTSGLHRTAAENEHKGKLGLLLYGMALTYNKNSLDIGITAYHSSYEHGFITGTPRYKQYNFTGRELSNLGLHYNYTFRNIYFFGEVAHSIPGGTAVLTGAMASLSPRISAIVLFRNYEKEHLSFYNKAAGEGSTAANEKGIYTGFHINLTKKWSLSAYGDIFWFPWAKYRIDEASSGYELTGRITFKPDKKFKALLSYQTKHSKQNASSGKPVNPITDLRKDNFRAESTFKVNRKITLQNRFELTRYQKGTVNAEYGYVFYQDVAYHPMSSRISANLRLAFFHTPSYNSRIYAYEDDVLHGTGSGIYSGEGIRSYFNLSYNLSRQLRVWGRYAVYLYPGMEKTGSGLEEISGNQKSEIKLQLRYQF</sequence>
<proteinExistence type="predicted"/>
<keyword evidence="2" id="KW-1185">Reference proteome</keyword>
<organism evidence="1 2">
    <name type="scientific">Pedobacter cryoconitis</name>
    <dbReference type="NCBI Taxonomy" id="188932"/>
    <lineage>
        <taxon>Bacteria</taxon>
        <taxon>Pseudomonadati</taxon>
        <taxon>Bacteroidota</taxon>
        <taxon>Sphingobacteriia</taxon>
        <taxon>Sphingobacteriales</taxon>
        <taxon>Sphingobacteriaceae</taxon>
        <taxon>Pedobacter</taxon>
    </lineage>
</organism>
<name>A0A127V8P3_9SPHI</name>
<gene>
    <name evidence="1" type="ORF">AY601_0666</name>
</gene>
<dbReference type="Proteomes" id="UP000071561">
    <property type="component" value="Chromosome"/>
</dbReference>
<dbReference type="SUPFAM" id="SSF47781">
    <property type="entry name" value="RuvA domain 2-like"/>
    <property type="match status" value="1"/>
</dbReference>
<evidence type="ECO:0000313" key="1">
    <source>
        <dbReference type="EMBL" id="AMP97615.1"/>
    </source>
</evidence>
<dbReference type="EMBL" id="CP014504">
    <property type="protein sequence ID" value="AMP97615.1"/>
    <property type="molecule type" value="Genomic_DNA"/>
</dbReference>